<gene>
    <name evidence="1" type="ORF">PANDA_004392</name>
</gene>
<feature type="non-terminal residue" evidence="1">
    <location>
        <position position="63"/>
    </location>
</feature>
<accession>D2H3U4</accession>
<dbReference type="InParanoid" id="D2H3U4"/>
<proteinExistence type="predicted"/>
<name>D2H3U4_AILME</name>
<organism evidence="1">
    <name type="scientific">Ailuropoda melanoleuca</name>
    <name type="common">Giant panda</name>
    <dbReference type="NCBI Taxonomy" id="9646"/>
    <lineage>
        <taxon>Eukaryota</taxon>
        <taxon>Metazoa</taxon>
        <taxon>Chordata</taxon>
        <taxon>Craniata</taxon>
        <taxon>Vertebrata</taxon>
        <taxon>Euteleostomi</taxon>
        <taxon>Mammalia</taxon>
        <taxon>Eutheria</taxon>
        <taxon>Laurasiatheria</taxon>
        <taxon>Carnivora</taxon>
        <taxon>Caniformia</taxon>
        <taxon>Ursidae</taxon>
        <taxon>Ailuropoda</taxon>
    </lineage>
</organism>
<sequence length="63" mass="7441">MFRKLISIQPPQLGRVNMHYFELAPYCIGRERIQTKCWPSTQGFDHKVYFSSVKFRSHLPGVL</sequence>
<dbReference type="AlphaFoldDB" id="D2H3U4"/>
<evidence type="ECO:0000313" key="1">
    <source>
        <dbReference type="EMBL" id="EFB24428.1"/>
    </source>
</evidence>
<protein>
    <submittedName>
        <fullName evidence="1">Uncharacterized protein</fullName>
    </submittedName>
</protein>
<dbReference type="EMBL" id="GL192472">
    <property type="protein sequence ID" value="EFB24428.1"/>
    <property type="molecule type" value="Genomic_DNA"/>
</dbReference>
<reference evidence="1" key="1">
    <citation type="journal article" date="2010" name="Nature">
        <title>The sequence and de novo assembly of the giant panda genome.</title>
        <authorList>
            <person name="Li R."/>
            <person name="Fan W."/>
            <person name="Tian G."/>
            <person name="Zhu H."/>
            <person name="He L."/>
            <person name="Cai J."/>
            <person name="Huang Q."/>
            <person name="Cai Q."/>
            <person name="Li B."/>
            <person name="Bai Y."/>
            <person name="Zhang Z."/>
            <person name="Zhang Y."/>
            <person name="Wang W."/>
            <person name="Li J."/>
            <person name="Wei F."/>
            <person name="Li H."/>
            <person name="Jian M."/>
            <person name="Li J."/>
            <person name="Zhang Z."/>
            <person name="Nielsen R."/>
            <person name="Li D."/>
            <person name="Gu W."/>
            <person name="Yang Z."/>
            <person name="Xuan Z."/>
            <person name="Ryder O.A."/>
            <person name="Leung F.C."/>
            <person name="Zhou Y."/>
            <person name="Cao J."/>
            <person name="Sun X."/>
            <person name="Fu Y."/>
            <person name="Fang X."/>
            <person name="Guo X."/>
            <person name="Wang B."/>
            <person name="Hou R."/>
            <person name="Shen F."/>
            <person name="Mu B."/>
            <person name="Ni P."/>
            <person name="Lin R."/>
            <person name="Qian W."/>
            <person name="Wang G."/>
            <person name="Yu C."/>
            <person name="Nie W."/>
            <person name="Wang J."/>
            <person name="Wu Z."/>
            <person name="Liang H."/>
            <person name="Min J."/>
            <person name="Wu Q."/>
            <person name="Cheng S."/>
            <person name="Ruan J."/>
            <person name="Wang M."/>
            <person name="Shi Z."/>
            <person name="Wen M."/>
            <person name="Liu B."/>
            <person name="Ren X."/>
            <person name="Zheng H."/>
            <person name="Dong D."/>
            <person name="Cook K."/>
            <person name="Shan G."/>
            <person name="Zhang H."/>
            <person name="Kosiol C."/>
            <person name="Xie X."/>
            <person name="Lu Z."/>
            <person name="Zheng H."/>
            <person name="Li Y."/>
            <person name="Steiner C.C."/>
            <person name="Lam T.T."/>
            <person name="Lin S."/>
            <person name="Zhang Q."/>
            <person name="Li G."/>
            <person name="Tian J."/>
            <person name="Gong T."/>
            <person name="Liu H."/>
            <person name="Zhang D."/>
            <person name="Fang L."/>
            <person name="Ye C."/>
            <person name="Zhang J."/>
            <person name="Hu W."/>
            <person name="Xu A."/>
            <person name="Ren Y."/>
            <person name="Zhang G."/>
            <person name="Bruford M.W."/>
            <person name="Li Q."/>
            <person name="Ma L."/>
            <person name="Guo Y."/>
            <person name="An N."/>
            <person name="Hu Y."/>
            <person name="Zheng Y."/>
            <person name="Shi Y."/>
            <person name="Li Z."/>
            <person name="Liu Q."/>
            <person name="Chen Y."/>
            <person name="Zhao J."/>
            <person name="Qu N."/>
            <person name="Zhao S."/>
            <person name="Tian F."/>
            <person name="Wang X."/>
            <person name="Wang H."/>
            <person name="Xu L."/>
            <person name="Liu X."/>
            <person name="Vinar T."/>
            <person name="Wang Y."/>
            <person name="Lam T.W."/>
            <person name="Yiu S.M."/>
            <person name="Liu S."/>
            <person name="Zhang H."/>
            <person name="Li D."/>
            <person name="Huang Y."/>
            <person name="Wang X."/>
            <person name="Yang G."/>
            <person name="Jiang Z."/>
            <person name="Wang J."/>
            <person name="Qin N."/>
            <person name="Li L."/>
            <person name="Li J."/>
            <person name="Bolund L."/>
            <person name="Kristiansen K."/>
            <person name="Wong G.K."/>
            <person name="Olson M."/>
            <person name="Zhang X."/>
            <person name="Li S."/>
            <person name="Yang H."/>
            <person name="Wang J."/>
            <person name="Wang J."/>
        </authorList>
    </citation>
    <scope>NUCLEOTIDE SEQUENCE [LARGE SCALE GENOMIC DNA]</scope>
</reference>